<protein>
    <recommendedName>
        <fullName evidence="1 6">Shikimate dehydrogenase (NADP(+))</fullName>
        <shortName evidence="6">SDH</shortName>
        <ecNumber evidence="1 6">1.1.1.25</ecNumber>
    </recommendedName>
</protein>
<dbReference type="SUPFAM" id="SSF51735">
    <property type="entry name" value="NAD(P)-binding Rossmann-fold domains"/>
    <property type="match status" value="1"/>
</dbReference>
<evidence type="ECO:0000259" key="7">
    <source>
        <dbReference type="Pfam" id="PF01488"/>
    </source>
</evidence>
<dbReference type="OrthoDB" id="15360at2157"/>
<feature type="binding site" evidence="6">
    <location>
        <position position="210"/>
    </location>
    <ligand>
        <name>shikimate</name>
        <dbReference type="ChEBI" id="CHEBI:36208"/>
    </ligand>
</feature>
<dbReference type="Pfam" id="PF01488">
    <property type="entry name" value="Shikimate_DH"/>
    <property type="match status" value="1"/>
</dbReference>
<dbReference type="Gene3D" id="3.40.50.720">
    <property type="entry name" value="NAD(P)-binding Rossmann-like Domain"/>
    <property type="match status" value="1"/>
</dbReference>
<sequence length="270" mass="29773">MKYKTFAVIGKPIEHSLSPLLHSISFELMGIRAWYTKVEVGKEELGEFMRTAPKLFTGINVTIPLKEEVTKYLDEVRGVAREVGAVNTVKFEGGKAIGYNTDVEGVRKAVSTQIEPKGLRVAIIGAGGAARAAVVAFYKDNEVTIFNRTEERGRKLAEEFGVEFQPLSNYELIKEFDLVVNATPVGLGGRGVPIPPEALREGQVVMDMVYNPLLTPLLRNALLKGCKVVDGLKMLVIQGLESEVIWLGLAPTWEKVYSKLLAKLAQNREN</sequence>
<dbReference type="Gene3D" id="3.40.50.10860">
    <property type="entry name" value="Leucine Dehydrogenase, chain A, domain 1"/>
    <property type="match status" value="1"/>
</dbReference>
<comment type="subunit">
    <text evidence="6">Homodimer.</text>
</comment>
<dbReference type="PANTHER" id="PTHR21089">
    <property type="entry name" value="SHIKIMATE DEHYDROGENASE"/>
    <property type="match status" value="1"/>
</dbReference>
<feature type="binding site" evidence="6">
    <location>
        <position position="62"/>
    </location>
    <ligand>
        <name>shikimate</name>
        <dbReference type="ChEBI" id="CHEBI:36208"/>
    </ligand>
</feature>
<dbReference type="InterPro" id="IPR006151">
    <property type="entry name" value="Shikm_DH/Glu-tRNA_Rdtase"/>
</dbReference>
<dbReference type="PANTHER" id="PTHR21089:SF1">
    <property type="entry name" value="BIFUNCTIONAL 3-DEHYDROQUINATE DEHYDRATASE_SHIKIMATE DEHYDROGENASE, CHLOROPLASTIC"/>
    <property type="match status" value="1"/>
</dbReference>
<feature type="binding site" evidence="6">
    <location>
        <position position="87"/>
    </location>
    <ligand>
        <name>shikimate</name>
        <dbReference type="ChEBI" id="CHEBI:36208"/>
    </ligand>
</feature>
<keyword evidence="10" id="KW-1185">Reference proteome</keyword>
<dbReference type="HAMAP" id="MF_00222">
    <property type="entry name" value="Shikimate_DH_AroE"/>
    <property type="match status" value="1"/>
</dbReference>
<feature type="domain" description="Quinate/shikimate 5-dehydrogenase/glutamyl-tRNA reductase" evidence="7">
    <location>
        <begin position="117"/>
        <end position="183"/>
    </location>
</feature>
<evidence type="ECO:0000256" key="3">
    <source>
        <dbReference type="ARBA" id="ARBA00022857"/>
    </source>
</evidence>
<keyword evidence="4 6" id="KW-0560">Oxidoreductase</keyword>
<feature type="binding site" evidence="6">
    <location>
        <position position="102"/>
    </location>
    <ligand>
        <name>shikimate</name>
        <dbReference type="ChEBI" id="CHEBI:36208"/>
    </ligand>
</feature>
<dbReference type="GO" id="GO:0050661">
    <property type="term" value="F:NADP binding"/>
    <property type="evidence" value="ECO:0007669"/>
    <property type="project" value="InterPro"/>
</dbReference>
<dbReference type="InterPro" id="IPR013708">
    <property type="entry name" value="Shikimate_DH-bd_N"/>
</dbReference>
<dbReference type="NCBIfam" id="TIGR00507">
    <property type="entry name" value="aroE"/>
    <property type="match status" value="1"/>
</dbReference>
<comment type="similarity">
    <text evidence="6">Belongs to the shikimate dehydrogenase family.</text>
</comment>
<feature type="binding site" evidence="6">
    <location>
        <position position="208"/>
    </location>
    <ligand>
        <name>NADP(+)</name>
        <dbReference type="ChEBI" id="CHEBI:58349"/>
    </ligand>
</feature>
<evidence type="ECO:0000313" key="9">
    <source>
        <dbReference type="EMBL" id="ALU11530.1"/>
    </source>
</evidence>
<keyword evidence="5 6" id="KW-0057">Aromatic amino acid biosynthesis</keyword>
<dbReference type="SUPFAM" id="SSF53223">
    <property type="entry name" value="Aminoacid dehydrogenase-like, N-terminal domain"/>
    <property type="match status" value="1"/>
</dbReference>
<dbReference type="Pfam" id="PF08501">
    <property type="entry name" value="Shikimate_dh_N"/>
    <property type="match status" value="1"/>
</dbReference>
<feature type="active site" description="Proton acceptor" evidence="6">
    <location>
        <position position="66"/>
    </location>
</feature>
<gene>
    <name evidence="6" type="primary">aroE</name>
    <name evidence="9" type="ORF">EYM_02115</name>
</gene>
<dbReference type="GO" id="GO:0004764">
    <property type="term" value="F:shikimate 3-dehydrogenase (NADP+) activity"/>
    <property type="evidence" value="ECO:0007669"/>
    <property type="project" value="UniProtKB-UniRule"/>
</dbReference>
<feature type="binding site" evidence="6">
    <location>
        <begin position="16"/>
        <end position="18"/>
    </location>
    <ligand>
        <name>shikimate</name>
        <dbReference type="ChEBI" id="CHEBI:36208"/>
    </ligand>
</feature>
<dbReference type="UniPathway" id="UPA00053">
    <property type="reaction ID" value="UER00087"/>
</dbReference>
<dbReference type="PATRIC" id="fig|940295.4.peg.412"/>
<comment type="catalytic activity">
    <reaction evidence="6">
        <text>shikimate + NADP(+) = 3-dehydroshikimate + NADPH + H(+)</text>
        <dbReference type="Rhea" id="RHEA:17737"/>
        <dbReference type="ChEBI" id="CHEBI:15378"/>
        <dbReference type="ChEBI" id="CHEBI:16630"/>
        <dbReference type="ChEBI" id="CHEBI:36208"/>
        <dbReference type="ChEBI" id="CHEBI:57783"/>
        <dbReference type="ChEBI" id="CHEBI:58349"/>
        <dbReference type="EC" id="1.1.1.25"/>
    </reaction>
</comment>
<organism evidence="9 10">
    <name type="scientific">Ignicoccus islandicus DSM 13165</name>
    <dbReference type="NCBI Taxonomy" id="940295"/>
    <lineage>
        <taxon>Archaea</taxon>
        <taxon>Thermoproteota</taxon>
        <taxon>Thermoprotei</taxon>
        <taxon>Desulfurococcales</taxon>
        <taxon>Desulfurococcaceae</taxon>
        <taxon>Ignicoccus</taxon>
    </lineage>
</organism>
<reference evidence="9 10" key="1">
    <citation type="submission" date="2013-11" db="EMBL/GenBank/DDBJ databases">
        <title>Comparative genomics of Ignicoccus.</title>
        <authorList>
            <person name="Podar M."/>
        </authorList>
    </citation>
    <scope>NUCLEOTIDE SEQUENCE [LARGE SCALE GENOMIC DNA]</scope>
    <source>
        <strain evidence="9 10">DSM 13165</strain>
    </source>
</reference>
<evidence type="ECO:0000256" key="1">
    <source>
        <dbReference type="ARBA" id="ARBA00012962"/>
    </source>
</evidence>
<name>A0A0U3DVR6_9CREN</name>
<feature type="binding site" evidence="6">
    <location>
        <position position="238"/>
    </location>
    <ligand>
        <name>shikimate</name>
        <dbReference type="ChEBI" id="CHEBI:36208"/>
    </ligand>
</feature>
<dbReference type="InterPro" id="IPR022893">
    <property type="entry name" value="Shikimate_DH_fam"/>
</dbReference>
<dbReference type="EMBL" id="CP006867">
    <property type="protein sequence ID" value="ALU11530.1"/>
    <property type="molecule type" value="Genomic_DNA"/>
</dbReference>
<dbReference type="NCBIfam" id="NF001319">
    <property type="entry name" value="PRK00258.3-3"/>
    <property type="match status" value="1"/>
</dbReference>
<keyword evidence="3 6" id="KW-0521">NADP</keyword>
<comment type="function">
    <text evidence="6">Involved in the biosynthesis of the chorismate, which leads to the biosynthesis of aromatic amino acids. Catalyzes the reversible NADPH linked reduction of 3-dehydroshikimate (DHSA) to yield shikimate (SA).</text>
</comment>
<dbReference type="EC" id="1.1.1.25" evidence="1 6"/>
<dbReference type="GeneID" id="30679825"/>
<dbReference type="InterPro" id="IPR011342">
    <property type="entry name" value="Shikimate_DH"/>
</dbReference>
<feature type="binding site" evidence="6">
    <location>
        <begin position="125"/>
        <end position="129"/>
    </location>
    <ligand>
        <name>NADP(+)</name>
        <dbReference type="ChEBI" id="CHEBI:58349"/>
    </ligand>
</feature>
<comment type="pathway">
    <text evidence="6">Metabolic intermediate biosynthesis; chorismate biosynthesis; chorismate from D-erythrose 4-phosphate and phosphoenolpyruvate: step 4/7.</text>
</comment>
<feature type="binding site" evidence="6">
    <location>
        <begin position="147"/>
        <end position="152"/>
    </location>
    <ligand>
        <name>NADP(+)</name>
        <dbReference type="ChEBI" id="CHEBI:58349"/>
    </ligand>
</feature>
<dbReference type="GO" id="GO:0009073">
    <property type="term" value="P:aromatic amino acid family biosynthetic process"/>
    <property type="evidence" value="ECO:0007669"/>
    <property type="project" value="UniProtKB-KW"/>
</dbReference>
<dbReference type="STRING" id="940295.EYM_02115"/>
<dbReference type="GO" id="GO:0008652">
    <property type="term" value="P:amino acid biosynthetic process"/>
    <property type="evidence" value="ECO:0007669"/>
    <property type="project" value="UniProtKB-KW"/>
</dbReference>
<evidence type="ECO:0000256" key="2">
    <source>
        <dbReference type="ARBA" id="ARBA00022605"/>
    </source>
</evidence>
<dbReference type="GO" id="GO:0019632">
    <property type="term" value="P:shikimate metabolic process"/>
    <property type="evidence" value="ECO:0007669"/>
    <property type="project" value="InterPro"/>
</dbReference>
<evidence type="ECO:0000256" key="6">
    <source>
        <dbReference type="HAMAP-Rule" id="MF_00222"/>
    </source>
</evidence>
<dbReference type="InterPro" id="IPR046346">
    <property type="entry name" value="Aminoacid_DH-like_N_sf"/>
</dbReference>
<evidence type="ECO:0000256" key="5">
    <source>
        <dbReference type="ARBA" id="ARBA00023141"/>
    </source>
</evidence>
<dbReference type="CDD" id="cd01065">
    <property type="entry name" value="NAD_bind_Shikimate_DH"/>
    <property type="match status" value="1"/>
</dbReference>
<dbReference type="GO" id="GO:0009423">
    <property type="term" value="P:chorismate biosynthetic process"/>
    <property type="evidence" value="ECO:0007669"/>
    <property type="project" value="UniProtKB-UniRule"/>
</dbReference>
<dbReference type="KEGG" id="iis:EYM_02115"/>
<feature type="binding site" evidence="6">
    <location>
        <position position="231"/>
    </location>
    <ligand>
        <name>NADP(+)</name>
        <dbReference type="ChEBI" id="CHEBI:58349"/>
    </ligand>
</feature>
<comment type="caution">
    <text evidence="6">Lacks conserved residue(s) required for the propagation of feature annotation.</text>
</comment>
<feature type="domain" description="Shikimate dehydrogenase substrate binding N-terminal" evidence="8">
    <location>
        <begin position="8"/>
        <end position="89"/>
    </location>
</feature>
<evidence type="ECO:0000256" key="4">
    <source>
        <dbReference type="ARBA" id="ARBA00023002"/>
    </source>
</evidence>
<proteinExistence type="inferred from homology"/>
<dbReference type="RefSeq" id="WP_168050163.1">
    <property type="nucleotide sequence ID" value="NZ_CP006867.1"/>
</dbReference>
<keyword evidence="2 6" id="KW-0028">Amino-acid biosynthesis</keyword>
<evidence type="ECO:0000313" key="10">
    <source>
        <dbReference type="Proteomes" id="UP000060778"/>
    </source>
</evidence>
<evidence type="ECO:0000259" key="8">
    <source>
        <dbReference type="Pfam" id="PF08501"/>
    </source>
</evidence>
<accession>A0A0U3DVR6</accession>
<dbReference type="Proteomes" id="UP000060778">
    <property type="component" value="Chromosome"/>
</dbReference>
<dbReference type="InterPro" id="IPR036291">
    <property type="entry name" value="NAD(P)-bd_dom_sf"/>
</dbReference>
<dbReference type="AlphaFoldDB" id="A0A0U3DVR6"/>